<evidence type="ECO:0000313" key="1">
    <source>
        <dbReference type="EMBL" id="KAH7084344.1"/>
    </source>
</evidence>
<protein>
    <submittedName>
        <fullName evidence="1">Uncharacterized protein</fullName>
    </submittedName>
</protein>
<evidence type="ECO:0000313" key="2">
    <source>
        <dbReference type="Proteomes" id="UP000813461"/>
    </source>
</evidence>
<dbReference type="AlphaFoldDB" id="A0A8K0R2U5"/>
<dbReference type="Proteomes" id="UP000813461">
    <property type="component" value="Unassembled WGS sequence"/>
</dbReference>
<organism evidence="1 2">
    <name type="scientific">Paraphoma chrysanthemicola</name>
    <dbReference type="NCBI Taxonomy" id="798071"/>
    <lineage>
        <taxon>Eukaryota</taxon>
        <taxon>Fungi</taxon>
        <taxon>Dikarya</taxon>
        <taxon>Ascomycota</taxon>
        <taxon>Pezizomycotina</taxon>
        <taxon>Dothideomycetes</taxon>
        <taxon>Pleosporomycetidae</taxon>
        <taxon>Pleosporales</taxon>
        <taxon>Pleosporineae</taxon>
        <taxon>Phaeosphaeriaceae</taxon>
        <taxon>Paraphoma</taxon>
    </lineage>
</organism>
<gene>
    <name evidence="1" type="ORF">FB567DRAFT_550357</name>
</gene>
<name>A0A8K0R2U5_9PLEO</name>
<dbReference type="EMBL" id="JAGMVJ010000012">
    <property type="protein sequence ID" value="KAH7084344.1"/>
    <property type="molecule type" value="Genomic_DNA"/>
</dbReference>
<keyword evidence="2" id="KW-1185">Reference proteome</keyword>
<sequence length="197" mass="22702">MTASSAYEMRFASSGRCHASTRQKVRHSEFWYRRRHPEDDEWRLANGDAYGEGSFITHFVEDCVVFITKWHLRARACRLQGNDAKAQDQAFKRACEIIEGRGTAKEVSLAKISREFLRDKQNIVIQPAFAEIPFITAGEALSFILTPLHARDSATRRSFWKDQLNGDVWASFFGKVTSVVDLLAMRKDPLFVTMWRH</sequence>
<accession>A0A8K0R2U5</accession>
<reference evidence="1" key="1">
    <citation type="journal article" date="2021" name="Nat. Commun.">
        <title>Genetic determinants of endophytism in the Arabidopsis root mycobiome.</title>
        <authorList>
            <person name="Mesny F."/>
            <person name="Miyauchi S."/>
            <person name="Thiergart T."/>
            <person name="Pickel B."/>
            <person name="Atanasova L."/>
            <person name="Karlsson M."/>
            <person name="Huettel B."/>
            <person name="Barry K.W."/>
            <person name="Haridas S."/>
            <person name="Chen C."/>
            <person name="Bauer D."/>
            <person name="Andreopoulos W."/>
            <person name="Pangilinan J."/>
            <person name="LaButti K."/>
            <person name="Riley R."/>
            <person name="Lipzen A."/>
            <person name="Clum A."/>
            <person name="Drula E."/>
            <person name="Henrissat B."/>
            <person name="Kohler A."/>
            <person name="Grigoriev I.V."/>
            <person name="Martin F.M."/>
            <person name="Hacquard S."/>
        </authorList>
    </citation>
    <scope>NUCLEOTIDE SEQUENCE</scope>
    <source>
        <strain evidence="1">MPI-SDFR-AT-0120</strain>
    </source>
</reference>
<proteinExistence type="predicted"/>
<comment type="caution">
    <text evidence="1">The sequence shown here is derived from an EMBL/GenBank/DDBJ whole genome shotgun (WGS) entry which is preliminary data.</text>
</comment>